<dbReference type="AlphaFoldDB" id="A0A518BGJ9"/>
<dbReference type="CDD" id="cd01833">
    <property type="entry name" value="XynB_like"/>
    <property type="match status" value="1"/>
</dbReference>
<sequence length="484" mass="51346" precursor="true">MTAQPLPKSCALLAPALLGLVAGCSGQSDSSTFQAEFVPETTSVSVPSLPVTPVGPVGPALPTAPLWGYSVNPGFVVYPPGDFRILPLGDSITIGFGGIAGYRFPLWLLLGATGFKGVDFVGASTAGSPIFVPDPEHEGHSGWRVRDFSDHSGGGTGPDSTIELILAAQKPRVILLHAGTNDLWSTLDWQDAPGDLGELLDRIDAYDPRVVTVVAKILPTINDPVNLSVHWLNDRFHEVVYQRWLAGQNVQLVDMSAACPVLSTVDGVHPDPYCYNAMALTWLSAISSLGSPVEAPAVQQPFIPGVVASATSEEVSYAAALAVDGSGLNAELHDDETVAPLAWRSQPFDQVVVDGPDVLGPSGVPETFTLDLPAPYDVVQVELWNGRNDEIVPGIEWKNLESIRRIGVETSVDGVVWDDRGELALVQGPPRDVVPPQVIDVDWPGTLAVRFTVLATYAKLPFGQTHVSSAVSLSEVRLRGTAAP</sequence>
<evidence type="ECO:0000259" key="2">
    <source>
        <dbReference type="Pfam" id="PF13472"/>
    </source>
</evidence>
<dbReference type="InterPro" id="IPR036514">
    <property type="entry name" value="SGNH_hydro_sf"/>
</dbReference>
<dbReference type="Gene3D" id="3.40.50.1110">
    <property type="entry name" value="SGNH hydrolase"/>
    <property type="match status" value="1"/>
</dbReference>
<dbReference type="EMBL" id="CP036287">
    <property type="protein sequence ID" value="QDU66095.1"/>
    <property type="molecule type" value="Genomic_DNA"/>
</dbReference>
<proteinExistence type="predicted"/>
<dbReference type="RefSeq" id="WP_145063339.1">
    <property type="nucleotide sequence ID" value="NZ_CP036287.1"/>
</dbReference>
<dbReference type="PANTHER" id="PTHR30383">
    <property type="entry name" value="THIOESTERASE 1/PROTEASE 1/LYSOPHOSPHOLIPASE L1"/>
    <property type="match status" value="1"/>
</dbReference>
<evidence type="ECO:0000256" key="1">
    <source>
        <dbReference type="SAM" id="SignalP"/>
    </source>
</evidence>
<reference evidence="3 4" key="1">
    <citation type="submission" date="2019-02" db="EMBL/GenBank/DDBJ databases">
        <title>Deep-cultivation of Planctomycetes and their phenomic and genomic characterization uncovers novel biology.</title>
        <authorList>
            <person name="Wiegand S."/>
            <person name="Jogler M."/>
            <person name="Boedeker C."/>
            <person name="Pinto D."/>
            <person name="Vollmers J."/>
            <person name="Rivas-Marin E."/>
            <person name="Kohn T."/>
            <person name="Peeters S.H."/>
            <person name="Heuer A."/>
            <person name="Rast P."/>
            <person name="Oberbeckmann S."/>
            <person name="Bunk B."/>
            <person name="Jeske O."/>
            <person name="Meyerdierks A."/>
            <person name="Storesund J.E."/>
            <person name="Kallscheuer N."/>
            <person name="Luecker S."/>
            <person name="Lage O.M."/>
            <person name="Pohl T."/>
            <person name="Merkel B.J."/>
            <person name="Hornburger P."/>
            <person name="Mueller R.-W."/>
            <person name="Bruemmer F."/>
            <person name="Labrenz M."/>
            <person name="Spormann A.M."/>
            <person name="Op den Camp H."/>
            <person name="Overmann J."/>
            <person name="Amann R."/>
            <person name="Jetten M.S.M."/>
            <person name="Mascher T."/>
            <person name="Medema M.H."/>
            <person name="Devos D.P."/>
            <person name="Kaster A.-K."/>
            <person name="Ovreas L."/>
            <person name="Rohde M."/>
            <person name="Galperin M.Y."/>
            <person name="Jogler C."/>
        </authorList>
    </citation>
    <scope>NUCLEOTIDE SEQUENCE [LARGE SCALE GENOMIC DNA]</scope>
    <source>
        <strain evidence="3 4">Pla133</strain>
    </source>
</reference>
<keyword evidence="4" id="KW-1185">Reference proteome</keyword>
<evidence type="ECO:0000313" key="4">
    <source>
        <dbReference type="Proteomes" id="UP000316921"/>
    </source>
</evidence>
<name>A0A518BGJ9_9BACT</name>
<feature type="chain" id="PRO_5021952101" description="SGNH hydrolase-type esterase domain-containing protein" evidence="1">
    <location>
        <begin position="28"/>
        <end position="484"/>
    </location>
</feature>
<dbReference type="GO" id="GO:0004622">
    <property type="term" value="F:phosphatidylcholine lysophospholipase activity"/>
    <property type="evidence" value="ECO:0007669"/>
    <property type="project" value="TreeGrafter"/>
</dbReference>
<dbReference type="SUPFAM" id="SSF52266">
    <property type="entry name" value="SGNH hydrolase"/>
    <property type="match status" value="1"/>
</dbReference>
<dbReference type="Pfam" id="PF13472">
    <property type="entry name" value="Lipase_GDSL_2"/>
    <property type="match status" value="1"/>
</dbReference>
<dbReference type="KEGG" id="pbap:Pla133_11610"/>
<dbReference type="PANTHER" id="PTHR30383:SF5">
    <property type="entry name" value="SGNH HYDROLASE-TYPE ESTERASE DOMAIN-CONTAINING PROTEIN"/>
    <property type="match status" value="1"/>
</dbReference>
<evidence type="ECO:0000313" key="3">
    <source>
        <dbReference type="EMBL" id="QDU66095.1"/>
    </source>
</evidence>
<protein>
    <recommendedName>
        <fullName evidence="2">SGNH hydrolase-type esterase domain-containing protein</fullName>
    </recommendedName>
</protein>
<dbReference type="InterPro" id="IPR051532">
    <property type="entry name" value="Ester_Hydrolysis_Enzymes"/>
</dbReference>
<organism evidence="3 4">
    <name type="scientific">Engelhardtia mirabilis</name>
    <dbReference type="NCBI Taxonomy" id="2528011"/>
    <lineage>
        <taxon>Bacteria</taxon>
        <taxon>Pseudomonadati</taxon>
        <taxon>Planctomycetota</taxon>
        <taxon>Planctomycetia</taxon>
        <taxon>Planctomycetia incertae sedis</taxon>
        <taxon>Engelhardtia</taxon>
    </lineage>
</organism>
<dbReference type="Gene3D" id="2.60.120.260">
    <property type="entry name" value="Galactose-binding domain-like"/>
    <property type="match status" value="1"/>
</dbReference>
<gene>
    <name evidence="3" type="ORF">Pla133_11610</name>
</gene>
<dbReference type="InterPro" id="IPR013830">
    <property type="entry name" value="SGNH_hydro"/>
</dbReference>
<keyword evidence="1" id="KW-0732">Signal</keyword>
<dbReference type="Proteomes" id="UP000316921">
    <property type="component" value="Chromosome"/>
</dbReference>
<feature type="signal peptide" evidence="1">
    <location>
        <begin position="1"/>
        <end position="27"/>
    </location>
</feature>
<accession>A0A518BGJ9</accession>
<feature type="domain" description="SGNH hydrolase-type esterase" evidence="2">
    <location>
        <begin position="88"/>
        <end position="272"/>
    </location>
</feature>